<evidence type="ECO:0000313" key="3">
    <source>
        <dbReference type="Proteomes" id="UP000037923"/>
    </source>
</evidence>
<feature type="compositionally biased region" description="Pro residues" evidence="1">
    <location>
        <begin position="88"/>
        <end position="98"/>
    </location>
</feature>
<dbReference type="VEuPathDB" id="TriTrypDB:LpyrH10_21_0590"/>
<dbReference type="EMBL" id="LGTL01000021">
    <property type="protein sequence ID" value="KPA76161.1"/>
    <property type="molecule type" value="Genomic_DNA"/>
</dbReference>
<reference evidence="2 3" key="1">
    <citation type="submission" date="2015-07" db="EMBL/GenBank/DDBJ databases">
        <title>High-quality genome of monoxenous trypanosomatid Leptomonas pyrrhocoris.</title>
        <authorList>
            <person name="Flegontov P."/>
            <person name="Butenko A."/>
            <person name="Firsov S."/>
            <person name="Vlcek C."/>
            <person name="Logacheva M.D."/>
            <person name="Field M."/>
            <person name="Filatov D."/>
            <person name="Flegontova O."/>
            <person name="Gerasimov E."/>
            <person name="Jackson A.P."/>
            <person name="Kelly S."/>
            <person name="Opperdoes F."/>
            <person name="O'Reilly A."/>
            <person name="Votypka J."/>
            <person name="Yurchenko V."/>
            <person name="Lukes J."/>
        </authorList>
    </citation>
    <scope>NUCLEOTIDE SEQUENCE [LARGE SCALE GENOMIC DNA]</scope>
    <source>
        <strain evidence="2">H10</strain>
    </source>
</reference>
<dbReference type="AlphaFoldDB" id="A0A0N0DSJ3"/>
<evidence type="ECO:0000256" key="1">
    <source>
        <dbReference type="SAM" id="MobiDB-lite"/>
    </source>
</evidence>
<keyword evidence="3" id="KW-1185">Reference proteome</keyword>
<dbReference type="OrthoDB" id="249699at2759"/>
<gene>
    <name evidence="2" type="ORF">ABB37_07923</name>
</gene>
<dbReference type="RefSeq" id="XP_015654601.1">
    <property type="nucleotide sequence ID" value="XM_015806730.1"/>
</dbReference>
<dbReference type="RefSeq" id="XP_015654600.1">
    <property type="nucleotide sequence ID" value="XM_015806729.1"/>
</dbReference>
<organism evidence="2 3">
    <name type="scientific">Leptomonas pyrrhocoris</name>
    <name type="common">Firebug parasite</name>
    <dbReference type="NCBI Taxonomy" id="157538"/>
    <lineage>
        <taxon>Eukaryota</taxon>
        <taxon>Discoba</taxon>
        <taxon>Euglenozoa</taxon>
        <taxon>Kinetoplastea</taxon>
        <taxon>Metakinetoplastina</taxon>
        <taxon>Trypanosomatida</taxon>
        <taxon>Trypanosomatidae</taxon>
        <taxon>Leishmaniinae</taxon>
        <taxon>Leptomonas</taxon>
    </lineage>
</organism>
<proteinExistence type="predicted"/>
<sequence length="463" mass="49840">MADSANRDPVDYASTNSSVVGAAYPQTAPIPSSQNAAAEHPTAHSHTVEDPLSNSTGAPVTAKKTSSVYRIPGSPTAMHPHRDEPNQHPNPAPAPPSKPGESNAPPCTSWATRNAVANSTTSSVGRGRESGARAESEGLPPPATQSSMHRRREVSQTPEERRLGSGSRASARTWSESRTARAKSEPATAPPFQLLSAGRPVPQLPRELEEAITAYYMSQLRQLSVADQERIVYAMEEPRDVKAVMTCLKQQDQVGNAAFGTAAVPPTGSVHATPVRSRGNGVPAHPLPKNAPQYAAKTSSRRRTLPEFHVEPHPPLPPGLTREQQTAAVRFRHHFTVEACAAFLDDALDVCLARRTRFYQEQPRIAKEEGIVLPEEQLTPLYIQSVSSLLYNMTGWTQPEAHTQSRLVVGIVHNWMPVVVAHPPAQQDSANEPQAATAPASQAKRPPVPMAPRSNAPQPVEAA</sequence>
<feature type="compositionally biased region" description="Polar residues" evidence="1">
    <location>
        <begin position="52"/>
        <end position="68"/>
    </location>
</feature>
<feature type="region of interest" description="Disordered" evidence="1">
    <location>
        <begin position="425"/>
        <end position="463"/>
    </location>
</feature>
<accession>A0A0N0DSJ3</accession>
<evidence type="ECO:0000313" key="2">
    <source>
        <dbReference type="EMBL" id="KPA76162.1"/>
    </source>
</evidence>
<feature type="compositionally biased region" description="Basic and acidic residues" evidence="1">
    <location>
        <begin position="126"/>
        <end position="136"/>
    </location>
</feature>
<dbReference type="EMBL" id="LGTL01000021">
    <property type="protein sequence ID" value="KPA76162.1"/>
    <property type="molecule type" value="Genomic_DNA"/>
</dbReference>
<protein>
    <submittedName>
        <fullName evidence="2">Uncharacterized protein</fullName>
    </submittedName>
</protein>
<feature type="compositionally biased region" description="Basic and acidic residues" evidence="1">
    <location>
        <begin position="1"/>
        <end position="10"/>
    </location>
</feature>
<comment type="caution">
    <text evidence="2">The sequence shown here is derived from an EMBL/GenBank/DDBJ whole genome shotgun (WGS) entry which is preliminary data.</text>
</comment>
<name>A0A0N0DSJ3_LEPPY</name>
<dbReference type="Proteomes" id="UP000037923">
    <property type="component" value="Unassembled WGS sequence"/>
</dbReference>
<dbReference type="GeneID" id="26908208"/>
<feature type="compositionally biased region" description="Polar residues" evidence="1">
    <location>
        <begin position="105"/>
        <end position="124"/>
    </location>
</feature>
<feature type="region of interest" description="Disordered" evidence="1">
    <location>
        <begin position="1"/>
        <end position="200"/>
    </location>
</feature>